<proteinExistence type="predicted"/>
<keyword evidence="1" id="KW-0472">Membrane</keyword>
<feature type="transmembrane region" description="Helical" evidence="1">
    <location>
        <begin position="97"/>
        <end position="115"/>
    </location>
</feature>
<protein>
    <submittedName>
        <fullName evidence="2">Unannotated protein</fullName>
    </submittedName>
</protein>
<gene>
    <name evidence="2" type="ORF">UFOPK3425_00919</name>
</gene>
<evidence type="ECO:0000256" key="1">
    <source>
        <dbReference type="SAM" id="Phobius"/>
    </source>
</evidence>
<name>A0A6J7E6J8_9ZZZZ</name>
<accession>A0A6J7E6J8</accession>
<keyword evidence="1" id="KW-0812">Transmembrane</keyword>
<feature type="transmembrane region" description="Helical" evidence="1">
    <location>
        <begin position="40"/>
        <end position="61"/>
    </location>
</feature>
<feature type="transmembrane region" description="Helical" evidence="1">
    <location>
        <begin position="12"/>
        <end position="34"/>
    </location>
</feature>
<dbReference type="AlphaFoldDB" id="A0A6J7E6J8"/>
<reference evidence="2" key="1">
    <citation type="submission" date="2020-05" db="EMBL/GenBank/DDBJ databases">
        <authorList>
            <person name="Chiriac C."/>
            <person name="Salcher M."/>
            <person name="Ghai R."/>
            <person name="Kavagutti S V."/>
        </authorList>
    </citation>
    <scope>NUCLEOTIDE SEQUENCE</scope>
</reference>
<dbReference type="EMBL" id="CAFBLV010000183">
    <property type="protein sequence ID" value="CAB4876434.1"/>
    <property type="molecule type" value="Genomic_DNA"/>
</dbReference>
<organism evidence="2">
    <name type="scientific">freshwater metagenome</name>
    <dbReference type="NCBI Taxonomy" id="449393"/>
    <lineage>
        <taxon>unclassified sequences</taxon>
        <taxon>metagenomes</taxon>
        <taxon>ecological metagenomes</taxon>
    </lineage>
</organism>
<evidence type="ECO:0000313" key="2">
    <source>
        <dbReference type="EMBL" id="CAB4876434.1"/>
    </source>
</evidence>
<sequence>MANGIARPIGVTLVGVIIVISGLLGVLLGVLGLFNLNDAVGAGIWGVLVSMVIGIIYLLVAKGIFDGNRISRLIVAILTVINLLKGISYLFAGREIIVNGLIDIIVALIVLYLLYGGKARVFFASS</sequence>
<feature type="transmembrane region" description="Helical" evidence="1">
    <location>
        <begin position="73"/>
        <end position="91"/>
    </location>
</feature>
<keyword evidence="1" id="KW-1133">Transmembrane helix</keyword>